<gene>
    <name evidence="2" type="ORF">BDP27DRAFT_648352</name>
</gene>
<evidence type="ECO:0000313" key="3">
    <source>
        <dbReference type="Proteomes" id="UP000772434"/>
    </source>
</evidence>
<name>A0A9P5U7Q3_9AGAR</name>
<dbReference type="EMBL" id="JADNRY010000044">
    <property type="protein sequence ID" value="KAF9070170.1"/>
    <property type="molecule type" value="Genomic_DNA"/>
</dbReference>
<organism evidence="2 3">
    <name type="scientific">Rhodocollybia butyracea</name>
    <dbReference type="NCBI Taxonomy" id="206335"/>
    <lineage>
        <taxon>Eukaryota</taxon>
        <taxon>Fungi</taxon>
        <taxon>Dikarya</taxon>
        <taxon>Basidiomycota</taxon>
        <taxon>Agaricomycotina</taxon>
        <taxon>Agaricomycetes</taxon>
        <taxon>Agaricomycetidae</taxon>
        <taxon>Agaricales</taxon>
        <taxon>Marasmiineae</taxon>
        <taxon>Omphalotaceae</taxon>
        <taxon>Rhodocollybia</taxon>
    </lineage>
</organism>
<dbReference type="Proteomes" id="UP000772434">
    <property type="component" value="Unassembled WGS sequence"/>
</dbReference>
<feature type="region of interest" description="Disordered" evidence="1">
    <location>
        <begin position="114"/>
        <end position="139"/>
    </location>
</feature>
<keyword evidence="3" id="KW-1185">Reference proteome</keyword>
<sequence>MWFEEDILFYSRFLRVLQSLTRPAARRSYQLSRSAQTLPGSRAAVEGSKLLLHSDRAIMERYKVLTDTCTRTIVTSDVTIYQFMNRIWEDEAESRRQSIPPPIPLHSQLHLPSDLFPISLPSPKTPDLHAPHSRGPPQS</sequence>
<evidence type="ECO:0000256" key="1">
    <source>
        <dbReference type="SAM" id="MobiDB-lite"/>
    </source>
</evidence>
<evidence type="ECO:0000313" key="2">
    <source>
        <dbReference type="EMBL" id="KAF9070170.1"/>
    </source>
</evidence>
<reference evidence="2" key="1">
    <citation type="submission" date="2020-11" db="EMBL/GenBank/DDBJ databases">
        <authorList>
            <consortium name="DOE Joint Genome Institute"/>
            <person name="Ahrendt S."/>
            <person name="Riley R."/>
            <person name="Andreopoulos W."/>
            <person name="Labutti K."/>
            <person name="Pangilinan J."/>
            <person name="Ruiz-Duenas F.J."/>
            <person name="Barrasa J.M."/>
            <person name="Sanchez-Garcia M."/>
            <person name="Camarero S."/>
            <person name="Miyauchi S."/>
            <person name="Serrano A."/>
            <person name="Linde D."/>
            <person name="Babiker R."/>
            <person name="Drula E."/>
            <person name="Ayuso-Fernandez I."/>
            <person name="Pacheco R."/>
            <person name="Padilla G."/>
            <person name="Ferreira P."/>
            <person name="Barriuso J."/>
            <person name="Kellner H."/>
            <person name="Castanera R."/>
            <person name="Alfaro M."/>
            <person name="Ramirez L."/>
            <person name="Pisabarro A.G."/>
            <person name="Kuo A."/>
            <person name="Tritt A."/>
            <person name="Lipzen A."/>
            <person name="He G."/>
            <person name="Yan M."/>
            <person name="Ng V."/>
            <person name="Cullen D."/>
            <person name="Martin F."/>
            <person name="Rosso M.-N."/>
            <person name="Henrissat B."/>
            <person name="Hibbett D."/>
            <person name="Martinez A.T."/>
            <person name="Grigoriev I.V."/>
        </authorList>
    </citation>
    <scope>NUCLEOTIDE SEQUENCE</scope>
    <source>
        <strain evidence="2">AH 40177</strain>
    </source>
</reference>
<protein>
    <submittedName>
        <fullName evidence="2">Uncharacterized protein</fullName>
    </submittedName>
</protein>
<comment type="caution">
    <text evidence="2">The sequence shown here is derived from an EMBL/GenBank/DDBJ whole genome shotgun (WGS) entry which is preliminary data.</text>
</comment>
<accession>A0A9P5U7Q3</accession>
<proteinExistence type="predicted"/>
<dbReference type="AlphaFoldDB" id="A0A9P5U7Q3"/>